<sequence length="588" mass="65015">MKCMMKCKNWKGTVMLFVFGIGIGIVICIVIHYFATKESDQSSGGPYKRAAVATDTPQCSQIGKDILDVNGSAVDAAIAAMFCLGVVSMHSSGIGGGGVMLVYNRSLHEAKVIDFRETAPAQADSNMFKGNVSKSKKGGLSIAVPGEVRGQREAWKRYGWLPWRRLVQPAIDLARYGFEITQAVDDALKTTKGIEQDIRNDPGLSELLIDYNGKLRQKGDKIQNEKYAKTLEKVQENPESFYSGPLASDIVQDIRIINGTVTPEDLRKYRSISREPYESKLSGMKMYLTPPPTSGPVLALILNILKGYDMMSWDRDDVDSSVLTYHRIVESFKFSYAWRSRLGDPAFNSKIDKAAKKMLKQETGDRIRHKIRDSMTYKNVSYYADSFSDADYGTTHLAVLAPNGDAVSVTTTINMRFGCKYRSMTTGIIYNNEMADFDTPDNNIVDGISPSPFNFPAPGKRPFSSMSPAILIDGDGKVKLVIGASGGKRITTAVSLVLMNKLWFGQSLSDAVDEPRLHTQLVPDQTVFYEKHKKYRLSEEIVEGLRKRGHDVMAANPFAVVQAVFRDPTGKGIYAKSDPRKHGAPAGQ</sequence>
<reference evidence="4" key="1">
    <citation type="submission" date="2023-01" db="EMBL/GenBank/DDBJ databases">
        <title>Genome assembly of the deep-sea coral Lophelia pertusa.</title>
        <authorList>
            <person name="Herrera S."/>
            <person name="Cordes E."/>
        </authorList>
    </citation>
    <scope>NUCLEOTIDE SEQUENCE</scope>
    <source>
        <strain evidence="4">USNM1676648</strain>
        <tissue evidence="4">Polyp</tissue>
    </source>
</reference>
<feature type="binding site" evidence="2">
    <location>
        <position position="116"/>
    </location>
    <ligand>
        <name>L-glutamate</name>
        <dbReference type="ChEBI" id="CHEBI:29985"/>
    </ligand>
</feature>
<gene>
    <name evidence="4" type="ORF">OS493_000999</name>
</gene>
<dbReference type="InterPro" id="IPR043137">
    <property type="entry name" value="GGT_ssub_C"/>
</dbReference>
<dbReference type="InterPro" id="IPR029055">
    <property type="entry name" value="Ntn_hydrolases_N"/>
</dbReference>
<feature type="binding site" evidence="2">
    <location>
        <position position="487"/>
    </location>
    <ligand>
        <name>L-glutamate</name>
        <dbReference type="ChEBI" id="CHEBI:29985"/>
    </ligand>
</feature>
<evidence type="ECO:0000313" key="5">
    <source>
        <dbReference type="Proteomes" id="UP001163046"/>
    </source>
</evidence>
<dbReference type="GO" id="GO:0006751">
    <property type="term" value="P:glutathione catabolic process"/>
    <property type="evidence" value="ECO:0007669"/>
    <property type="project" value="InterPro"/>
</dbReference>
<name>A0A9W9ZTN0_9CNID</name>
<protein>
    <recommendedName>
        <fullName evidence="6">Gamma-glutamyl transpeptidase</fullName>
    </recommendedName>
</protein>
<comment type="caution">
    <text evidence="4">The sequence shown here is derived from an EMBL/GenBank/DDBJ whole genome shotgun (WGS) entry which is preliminary data.</text>
</comment>
<dbReference type="AlphaFoldDB" id="A0A9W9ZTN0"/>
<keyword evidence="5" id="KW-1185">Reference proteome</keyword>
<dbReference type="GO" id="GO:0005886">
    <property type="term" value="C:plasma membrane"/>
    <property type="evidence" value="ECO:0007669"/>
    <property type="project" value="TreeGrafter"/>
</dbReference>
<feature type="active site" description="Nucleophile" evidence="1">
    <location>
        <position position="394"/>
    </location>
</feature>
<accession>A0A9W9ZTN0</accession>
<keyword evidence="3" id="KW-0812">Transmembrane</keyword>
<dbReference type="NCBIfam" id="TIGR00066">
    <property type="entry name" value="g_glut_trans"/>
    <property type="match status" value="1"/>
</dbReference>
<keyword evidence="3" id="KW-0472">Membrane</keyword>
<dbReference type="PRINTS" id="PR01210">
    <property type="entry name" value="GGTRANSPTASE"/>
</dbReference>
<evidence type="ECO:0008006" key="6">
    <source>
        <dbReference type="Google" id="ProtNLM"/>
    </source>
</evidence>
<dbReference type="SUPFAM" id="SSF56235">
    <property type="entry name" value="N-terminal nucleophile aminohydrolases (Ntn hydrolases)"/>
    <property type="match status" value="1"/>
</dbReference>
<dbReference type="FunFam" id="1.10.246.130:FF:000001">
    <property type="entry name" value="Gamma-glutamyltransferase 5 isoform 1"/>
    <property type="match status" value="1"/>
</dbReference>
<evidence type="ECO:0000256" key="2">
    <source>
        <dbReference type="PIRSR" id="PIRSR600101-2"/>
    </source>
</evidence>
<organism evidence="4 5">
    <name type="scientific">Desmophyllum pertusum</name>
    <dbReference type="NCBI Taxonomy" id="174260"/>
    <lineage>
        <taxon>Eukaryota</taxon>
        <taxon>Metazoa</taxon>
        <taxon>Cnidaria</taxon>
        <taxon>Anthozoa</taxon>
        <taxon>Hexacorallia</taxon>
        <taxon>Scleractinia</taxon>
        <taxon>Caryophylliina</taxon>
        <taxon>Caryophylliidae</taxon>
        <taxon>Desmophyllum</taxon>
    </lineage>
</organism>
<feature type="binding site" evidence="2">
    <location>
        <begin position="464"/>
        <end position="465"/>
    </location>
    <ligand>
        <name>L-glutamate</name>
        <dbReference type="ChEBI" id="CHEBI:29985"/>
    </ligand>
</feature>
<dbReference type="PANTHER" id="PTHR11686">
    <property type="entry name" value="GAMMA GLUTAMYL TRANSPEPTIDASE"/>
    <property type="match status" value="1"/>
</dbReference>
<evidence type="ECO:0000313" key="4">
    <source>
        <dbReference type="EMBL" id="KAJ7387661.1"/>
    </source>
</evidence>
<keyword evidence="3" id="KW-1133">Transmembrane helix</keyword>
<dbReference type="PANTHER" id="PTHR11686:SF9">
    <property type="entry name" value="RE13973P"/>
    <property type="match status" value="1"/>
</dbReference>
<dbReference type="OrthoDB" id="1081007at2759"/>
<dbReference type="GO" id="GO:0036374">
    <property type="term" value="F:glutathione hydrolase activity"/>
    <property type="evidence" value="ECO:0007669"/>
    <property type="project" value="InterPro"/>
</dbReference>
<dbReference type="EMBL" id="MU825873">
    <property type="protein sequence ID" value="KAJ7387661.1"/>
    <property type="molecule type" value="Genomic_DNA"/>
</dbReference>
<proteinExistence type="predicted"/>
<dbReference type="InterPro" id="IPR043138">
    <property type="entry name" value="GGT_lsub"/>
</dbReference>
<dbReference type="InterPro" id="IPR000101">
    <property type="entry name" value="GGT_peptidase"/>
</dbReference>
<dbReference type="FunFam" id="3.60.20.40:FF:000009">
    <property type="entry name" value="Predicted protein"/>
    <property type="match status" value="1"/>
</dbReference>
<dbReference type="Gene3D" id="1.10.246.130">
    <property type="match status" value="1"/>
</dbReference>
<evidence type="ECO:0000256" key="3">
    <source>
        <dbReference type="SAM" id="Phobius"/>
    </source>
</evidence>
<feature type="binding site" evidence="2">
    <location>
        <position position="436"/>
    </location>
    <ligand>
        <name>L-glutamate</name>
        <dbReference type="ChEBI" id="CHEBI:29985"/>
    </ligand>
</feature>
<dbReference type="Proteomes" id="UP001163046">
    <property type="component" value="Unassembled WGS sequence"/>
</dbReference>
<feature type="transmembrane region" description="Helical" evidence="3">
    <location>
        <begin position="12"/>
        <end position="35"/>
    </location>
</feature>
<feature type="binding site" evidence="2">
    <location>
        <begin position="412"/>
        <end position="414"/>
    </location>
    <ligand>
        <name>L-glutamate</name>
        <dbReference type="ChEBI" id="CHEBI:29985"/>
    </ligand>
</feature>
<evidence type="ECO:0000256" key="1">
    <source>
        <dbReference type="PIRSR" id="PIRSR600101-1"/>
    </source>
</evidence>
<dbReference type="Pfam" id="PF01019">
    <property type="entry name" value="G_glu_transpept"/>
    <property type="match status" value="1"/>
</dbReference>
<dbReference type="Gene3D" id="3.60.20.40">
    <property type="match status" value="1"/>
</dbReference>